<keyword evidence="2" id="KW-1185">Reference proteome</keyword>
<protein>
    <submittedName>
        <fullName evidence="1">Uncharacterized protein</fullName>
    </submittedName>
</protein>
<sequence>MEEDVSCESIDEKNDPYSEIHSYKKEHKNIGQRKGSSLKIRTKKEYPSGKMCRHQKGMFCAYIHKHDKKHP</sequence>
<organism evidence="1 2">
    <name type="scientific">Dictyobacter alpinus</name>
    <dbReference type="NCBI Taxonomy" id="2014873"/>
    <lineage>
        <taxon>Bacteria</taxon>
        <taxon>Bacillati</taxon>
        <taxon>Chloroflexota</taxon>
        <taxon>Ktedonobacteria</taxon>
        <taxon>Ktedonobacterales</taxon>
        <taxon>Dictyobacteraceae</taxon>
        <taxon>Dictyobacter</taxon>
    </lineage>
</organism>
<gene>
    <name evidence="1" type="ORF">KDA_13850</name>
</gene>
<name>A0A402B3H2_9CHLR</name>
<dbReference type="AlphaFoldDB" id="A0A402B3H2"/>
<proteinExistence type="predicted"/>
<dbReference type="EMBL" id="BIFT01000001">
    <property type="protein sequence ID" value="GCE25901.1"/>
    <property type="molecule type" value="Genomic_DNA"/>
</dbReference>
<accession>A0A402B3H2</accession>
<dbReference type="Proteomes" id="UP000287171">
    <property type="component" value="Unassembled WGS sequence"/>
</dbReference>
<evidence type="ECO:0000313" key="2">
    <source>
        <dbReference type="Proteomes" id="UP000287171"/>
    </source>
</evidence>
<comment type="caution">
    <text evidence="1">The sequence shown here is derived from an EMBL/GenBank/DDBJ whole genome shotgun (WGS) entry which is preliminary data.</text>
</comment>
<reference evidence="2" key="1">
    <citation type="submission" date="2018-12" db="EMBL/GenBank/DDBJ databases">
        <title>Tengunoibacter tsumagoiensis gen. nov., sp. nov., Dictyobacter kobayashii sp. nov., D. alpinus sp. nov., and D. joshuensis sp. nov. and description of Dictyobacteraceae fam. nov. within the order Ktedonobacterales isolated from Tengu-no-mugimeshi.</title>
        <authorList>
            <person name="Wang C.M."/>
            <person name="Zheng Y."/>
            <person name="Sakai Y."/>
            <person name="Toyoda A."/>
            <person name="Minakuchi Y."/>
            <person name="Abe K."/>
            <person name="Yokota A."/>
            <person name="Yabe S."/>
        </authorList>
    </citation>
    <scope>NUCLEOTIDE SEQUENCE [LARGE SCALE GENOMIC DNA]</scope>
    <source>
        <strain evidence="2">Uno16</strain>
    </source>
</reference>
<evidence type="ECO:0000313" key="1">
    <source>
        <dbReference type="EMBL" id="GCE25901.1"/>
    </source>
</evidence>